<keyword evidence="3" id="KW-1185">Reference proteome</keyword>
<feature type="region of interest" description="Disordered" evidence="1">
    <location>
        <begin position="25"/>
        <end position="46"/>
    </location>
</feature>
<dbReference type="AlphaFoldDB" id="A0A934MBH9"/>
<protein>
    <submittedName>
        <fullName evidence="2">Uncharacterized protein</fullName>
    </submittedName>
</protein>
<dbReference type="RefSeq" id="WP_198738993.1">
    <property type="nucleotide sequence ID" value="NZ_JAEIOS010000013.1"/>
</dbReference>
<organism evidence="2 3">
    <name type="scientific">Corynebacterium meridianum</name>
    <dbReference type="NCBI Taxonomy" id="2765363"/>
    <lineage>
        <taxon>Bacteria</taxon>
        <taxon>Bacillati</taxon>
        <taxon>Actinomycetota</taxon>
        <taxon>Actinomycetes</taxon>
        <taxon>Mycobacteriales</taxon>
        <taxon>Corynebacteriaceae</taxon>
        <taxon>Corynebacterium</taxon>
    </lineage>
</organism>
<sequence>MGRLILLLLIIVVIVLVWKAFGPGSRQRYRTTPAQPQIKGPDDDDDFLWSIKKQRFKERRAAEQAAREEEERMRRAREKYTQRPETPKEGDGSDNPDSSRE</sequence>
<evidence type="ECO:0000313" key="3">
    <source>
        <dbReference type="Proteomes" id="UP000645966"/>
    </source>
</evidence>
<gene>
    <name evidence="2" type="ORF">JDV75_09530</name>
</gene>
<evidence type="ECO:0000256" key="1">
    <source>
        <dbReference type="SAM" id="MobiDB-lite"/>
    </source>
</evidence>
<feature type="region of interest" description="Disordered" evidence="1">
    <location>
        <begin position="59"/>
        <end position="101"/>
    </location>
</feature>
<accession>A0A934MBH9</accession>
<evidence type="ECO:0000313" key="2">
    <source>
        <dbReference type="EMBL" id="MBI8989993.1"/>
    </source>
</evidence>
<name>A0A934MBH9_9CORY</name>
<comment type="caution">
    <text evidence="2">The sequence shown here is derived from an EMBL/GenBank/DDBJ whole genome shotgun (WGS) entry which is preliminary data.</text>
</comment>
<reference evidence="2" key="1">
    <citation type="submission" date="2020-12" db="EMBL/GenBank/DDBJ databases">
        <title>Genome public.</title>
        <authorList>
            <person name="Sun Q."/>
        </authorList>
    </citation>
    <scope>NUCLEOTIDE SEQUENCE</scope>
    <source>
        <strain evidence="2">CCM 8863</strain>
    </source>
</reference>
<proteinExistence type="predicted"/>
<dbReference type="EMBL" id="JAEIOS010000013">
    <property type="protein sequence ID" value="MBI8989993.1"/>
    <property type="molecule type" value="Genomic_DNA"/>
</dbReference>
<dbReference type="Proteomes" id="UP000645966">
    <property type="component" value="Unassembled WGS sequence"/>
</dbReference>